<dbReference type="Gene3D" id="1.10.150.20">
    <property type="entry name" value="5' to 3' exonuclease, C-terminal subdomain"/>
    <property type="match status" value="1"/>
</dbReference>
<name>A0AAW1TC73_9CHLO</name>
<comment type="cofactor">
    <cofactor evidence="2">
        <name>Mg(2+)</name>
        <dbReference type="ChEBI" id="CHEBI:18420"/>
    </cofactor>
</comment>
<dbReference type="Gene3D" id="3.30.1490.100">
    <property type="entry name" value="DNA polymerase, Y-family, little finger domain"/>
    <property type="match status" value="1"/>
</dbReference>
<dbReference type="InterPro" id="IPR001126">
    <property type="entry name" value="UmuC"/>
</dbReference>
<dbReference type="GO" id="GO:0003887">
    <property type="term" value="F:DNA-directed DNA polymerase activity"/>
    <property type="evidence" value="ECO:0007669"/>
    <property type="project" value="UniProtKB-EC"/>
</dbReference>
<dbReference type="InterPro" id="IPR043128">
    <property type="entry name" value="Rev_trsase/Diguanyl_cyclase"/>
</dbReference>
<proteinExistence type="inferred from homology"/>
<evidence type="ECO:0000259" key="15">
    <source>
        <dbReference type="PROSITE" id="PS50173"/>
    </source>
</evidence>
<dbReference type="GO" id="GO:0005657">
    <property type="term" value="C:replication fork"/>
    <property type="evidence" value="ECO:0007669"/>
    <property type="project" value="TreeGrafter"/>
</dbReference>
<keyword evidence="6" id="KW-0808">Transferase</keyword>
<dbReference type="Gene3D" id="3.30.70.270">
    <property type="match status" value="1"/>
</dbReference>
<dbReference type="FunFam" id="3.40.1170.60:FF:000003">
    <property type="entry name" value="DNA polymerase eta"/>
    <property type="match status" value="1"/>
</dbReference>
<comment type="cofactor">
    <cofactor evidence="1">
        <name>Mn(2+)</name>
        <dbReference type="ChEBI" id="CHEBI:29035"/>
    </cofactor>
</comment>
<comment type="subcellular location">
    <subcellularLocation>
        <location evidence="3">Nucleus</location>
    </subcellularLocation>
</comment>
<evidence type="ECO:0000256" key="9">
    <source>
        <dbReference type="ARBA" id="ARBA00022763"/>
    </source>
</evidence>
<evidence type="ECO:0000256" key="1">
    <source>
        <dbReference type="ARBA" id="ARBA00001936"/>
    </source>
</evidence>
<dbReference type="InterPro" id="IPR036775">
    <property type="entry name" value="DNA_pol_Y-fam_lit_finger_sf"/>
</dbReference>
<protein>
    <recommendedName>
        <fullName evidence="13">DNA polymerase eta</fullName>
        <ecNumber evidence="5">2.7.7.7</ecNumber>
    </recommendedName>
</protein>
<dbReference type="Proteomes" id="UP001485043">
    <property type="component" value="Unassembled WGS sequence"/>
</dbReference>
<comment type="similarity">
    <text evidence="4">Belongs to the DNA polymerase type-Y family.</text>
</comment>
<dbReference type="GO" id="GO:0003684">
    <property type="term" value="F:damaged DNA binding"/>
    <property type="evidence" value="ECO:0007669"/>
    <property type="project" value="InterPro"/>
</dbReference>
<reference evidence="16 17" key="1">
    <citation type="journal article" date="2024" name="Nat. Commun.">
        <title>Phylogenomics reveals the evolutionary origins of lichenization in chlorophyte algae.</title>
        <authorList>
            <person name="Puginier C."/>
            <person name="Libourel C."/>
            <person name="Otte J."/>
            <person name="Skaloud P."/>
            <person name="Haon M."/>
            <person name="Grisel S."/>
            <person name="Petersen M."/>
            <person name="Berrin J.G."/>
            <person name="Delaux P.M."/>
            <person name="Dal Grande F."/>
            <person name="Keller J."/>
        </authorList>
    </citation>
    <scope>NUCLEOTIDE SEQUENCE [LARGE SCALE GENOMIC DNA]</scope>
    <source>
        <strain evidence="16 17">SAG 2523</strain>
    </source>
</reference>
<dbReference type="Pfam" id="PF00817">
    <property type="entry name" value="IMS"/>
    <property type="match status" value="1"/>
</dbReference>
<dbReference type="GO" id="GO:0006281">
    <property type="term" value="P:DNA repair"/>
    <property type="evidence" value="ECO:0007669"/>
    <property type="project" value="UniProtKB-KW"/>
</dbReference>
<dbReference type="Gene3D" id="3.40.1170.60">
    <property type="match status" value="1"/>
</dbReference>
<dbReference type="SUPFAM" id="SSF100879">
    <property type="entry name" value="Lesion bypass DNA polymerase (Y-family), little finger domain"/>
    <property type="match status" value="1"/>
</dbReference>
<evidence type="ECO:0000256" key="8">
    <source>
        <dbReference type="ARBA" id="ARBA00022723"/>
    </source>
</evidence>
<evidence type="ECO:0000256" key="12">
    <source>
        <dbReference type="ARBA" id="ARBA00023242"/>
    </source>
</evidence>
<evidence type="ECO:0000256" key="6">
    <source>
        <dbReference type="ARBA" id="ARBA00022679"/>
    </source>
</evidence>
<dbReference type="EMBL" id="JALJOV010000125">
    <property type="protein sequence ID" value="KAK9866888.1"/>
    <property type="molecule type" value="Genomic_DNA"/>
</dbReference>
<evidence type="ECO:0000256" key="10">
    <source>
        <dbReference type="ARBA" id="ARBA00022842"/>
    </source>
</evidence>
<dbReference type="AlphaFoldDB" id="A0AAW1TC73"/>
<dbReference type="FunFam" id="1.10.150.20:FF:000014">
    <property type="entry name" value="Polymerase (DNA directed), eta"/>
    <property type="match status" value="1"/>
</dbReference>
<keyword evidence="17" id="KW-1185">Reference proteome</keyword>
<accession>A0AAW1TC73</accession>
<comment type="caution">
    <text evidence="16">The sequence shown here is derived from an EMBL/GenBank/DDBJ whole genome shotgun (WGS) entry which is preliminary data.</text>
</comment>
<keyword evidence="7" id="KW-0548">Nucleotidyltransferase</keyword>
<evidence type="ECO:0000256" key="13">
    <source>
        <dbReference type="ARBA" id="ARBA00044975"/>
    </source>
</evidence>
<dbReference type="GO" id="GO:0046872">
    <property type="term" value="F:metal ion binding"/>
    <property type="evidence" value="ECO:0007669"/>
    <property type="project" value="UniProtKB-KW"/>
</dbReference>
<evidence type="ECO:0000313" key="17">
    <source>
        <dbReference type="Proteomes" id="UP001485043"/>
    </source>
</evidence>
<evidence type="ECO:0000256" key="5">
    <source>
        <dbReference type="ARBA" id="ARBA00012417"/>
    </source>
</evidence>
<dbReference type="PIRSF" id="PIRSF036603">
    <property type="entry name" value="DPol_eta"/>
    <property type="match status" value="1"/>
</dbReference>
<feature type="domain" description="UmuC" evidence="15">
    <location>
        <begin position="10"/>
        <end position="258"/>
    </location>
</feature>
<evidence type="ECO:0000256" key="4">
    <source>
        <dbReference type="ARBA" id="ARBA00010945"/>
    </source>
</evidence>
<gene>
    <name evidence="16" type="ORF">WJX84_001766</name>
</gene>
<evidence type="ECO:0000256" key="14">
    <source>
        <dbReference type="ARBA" id="ARBA00049244"/>
    </source>
</evidence>
<keyword evidence="8" id="KW-0479">Metal-binding</keyword>
<dbReference type="Pfam" id="PF21704">
    <property type="entry name" value="POLH-Rev1_HhH"/>
    <property type="match status" value="1"/>
</dbReference>
<evidence type="ECO:0000313" key="16">
    <source>
        <dbReference type="EMBL" id="KAK9866888.1"/>
    </source>
</evidence>
<evidence type="ECO:0000256" key="3">
    <source>
        <dbReference type="ARBA" id="ARBA00004123"/>
    </source>
</evidence>
<keyword evidence="10" id="KW-0460">Magnesium</keyword>
<comment type="catalytic activity">
    <reaction evidence="14">
        <text>DNA(n) + a 2'-deoxyribonucleoside 5'-triphosphate = DNA(n+1) + diphosphate</text>
        <dbReference type="Rhea" id="RHEA:22508"/>
        <dbReference type="Rhea" id="RHEA-COMP:17339"/>
        <dbReference type="Rhea" id="RHEA-COMP:17340"/>
        <dbReference type="ChEBI" id="CHEBI:33019"/>
        <dbReference type="ChEBI" id="CHEBI:61560"/>
        <dbReference type="ChEBI" id="CHEBI:173112"/>
        <dbReference type="EC" id="2.7.7.7"/>
    </reaction>
</comment>
<evidence type="ECO:0000256" key="2">
    <source>
        <dbReference type="ARBA" id="ARBA00001946"/>
    </source>
</evidence>
<evidence type="ECO:0000256" key="7">
    <source>
        <dbReference type="ARBA" id="ARBA00022695"/>
    </source>
</evidence>
<dbReference type="GO" id="GO:0035861">
    <property type="term" value="C:site of double-strand break"/>
    <property type="evidence" value="ECO:0007669"/>
    <property type="project" value="TreeGrafter"/>
</dbReference>
<dbReference type="PANTHER" id="PTHR45873">
    <property type="entry name" value="DNA POLYMERASE ETA"/>
    <property type="match status" value="1"/>
</dbReference>
<dbReference type="GO" id="GO:0009411">
    <property type="term" value="P:response to UV"/>
    <property type="evidence" value="ECO:0007669"/>
    <property type="project" value="UniProtKB-ARBA"/>
</dbReference>
<keyword evidence="12" id="KW-0539">Nucleus</keyword>
<dbReference type="SUPFAM" id="SSF56672">
    <property type="entry name" value="DNA/RNA polymerases"/>
    <property type="match status" value="1"/>
</dbReference>
<dbReference type="InterPro" id="IPR043502">
    <property type="entry name" value="DNA/RNA_pol_sf"/>
</dbReference>
<dbReference type="PROSITE" id="PS50173">
    <property type="entry name" value="UMUC"/>
    <property type="match status" value="1"/>
</dbReference>
<dbReference type="PANTHER" id="PTHR45873:SF1">
    <property type="entry name" value="DNA POLYMERASE ETA"/>
    <property type="match status" value="1"/>
</dbReference>
<dbReference type="EC" id="2.7.7.7" evidence="5"/>
<organism evidence="16 17">
    <name type="scientific">Apatococcus fuscideae</name>
    <dbReference type="NCBI Taxonomy" id="2026836"/>
    <lineage>
        <taxon>Eukaryota</taxon>
        <taxon>Viridiplantae</taxon>
        <taxon>Chlorophyta</taxon>
        <taxon>core chlorophytes</taxon>
        <taxon>Trebouxiophyceae</taxon>
        <taxon>Chlorellales</taxon>
        <taxon>Chlorellaceae</taxon>
        <taxon>Apatococcus</taxon>
    </lineage>
</organism>
<dbReference type="InterPro" id="IPR052230">
    <property type="entry name" value="DNA_polymerase_eta"/>
</dbReference>
<sequence length="476" mass="51694">MEDSHLNRIVVHVDLDAFYVQVEVQRDESLRGKPAGVMQYNPFGDLRTIKPEEPRIFNDSNGSLIAVGYEARAAGVKRNMRGDEARKHCPEMQLVQVPTSHGKADLTIYRNSGLKVVNILSRTSICERASIDECYIDITAEAQRRLAACAGQALLPVSPHQVHVCGQEDGAEGWWNRPAEDWGSGERLLACGAAAVADLRAAVFAELGYTCSAGVAHNKILAKLASGMHKPMQQTVVPAAATASLLHDLPIPKLRQLGGKFGEEIMSSLKINTVGELAQTPISKLEALFGDADAAWLHQLALGCDTDEVKQRTLPKSLSCGKTFRGASALHTFDAVHHWLGHLGLELEERIDTDRAANARLPQLLTVSMWHAVAGKTGDWKGAGNASRSCPLRRPQAATIAMDALALVRRWTAGPSWLAFHHTLPGCVQLCCCSHRRLHPHQVPEATAAQQQQASLQPPLQCLAAQQYFSAGRATP</sequence>
<keyword evidence="9" id="KW-0227">DNA damage</keyword>
<evidence type="ECO:0000256" key="11">
    <source>
        <dbReference type="ARBA" id="ARBA00023204"/>
    </source>
</evidence>
<dbReference type="GO" id="GO:0042276">
    <property type="term" value="P:error-prone translesion synthesis"/>
    <property type="evidence" value="ECO:0007669"/>
    <property type="project" value="TreeGrafter"/>
</dbReference>
<keyword evidence="11" id="KW-0234">DNA repair</keyword>
<dbReference type="GO" id="GO:0005634">
    <property type="term" value="C:nucleus"/>
    <property type="evidence" value="ECO:0007669"/>
    <property type="project" value="UniProtKB-SubCell"/>
</dbReference>